<dbReference type="PRINTS" id="PR00598">
    <property type="entry name" value="HTHMARR"/>
</dbReference>
<accession>A0A4S4C090</accession>
<keyword evidence="1" id="KW-0805">Transcription regulation</keyword>
<dbReference type="InterPro" id="IPR023187">
    <property type="entry name" value="Tscrpt_reg_MarR-type_CS"/>
</dbReference>
<dbReference type="PANTHER" id="PTHR33164">
    <property type="entry name" value="TRANSCRIPTIONAL REGULATOR, MARR FAMILY"/>
    <property type="match status" value="1"/>
</dbReference>
<name>A0A4S4C090_9BACI</name>
<dbReference type="PANTHER" id="PTHR33164:SF99">
    <property type="entry name" value="MARR FAMILY REGULATORY PROTEIN"/>
    <property type="match status" value="1"/>
</dbReference>
<dbReference type="EMBL" id="SSNT01000005">
    <property type="protein sequence ID" value="THF80874.1"/>
    <property type="molecule type" value="Genomic_DNA"/>
</dbReference>
<dbReference type="InterPro" id="IPR039422">
    <property type="entry name" value="MarR/SlyA-like"/>
</dbReference>
<dbReference type="InterPro" id="IPR036388">
    <property type="entry name" value="WH-like_DNA-bd_sf"/>
</dbReference>
<dbReference type="Proteomes" id="UP000310334">
    <property type="component" value="Unassembled WGS sequence"/>
</dbReference>
<proteinExistence type="predicted"/>
<evidence type="ECO:0000256" key="2">
    <source>
        <dbReference type="ARBA" id="ARBA00023125"/>
    </source>
</evidence>
<dbReference type="GO" id="GO:0003700">
    <property type="term" value="F:DNA-binding transcription factor activity"/>
    <property type="evidence" value="ECO:0007669"/>
    <property type="project" value="InterPro"/>
</dbReference>
<dbReference type="InterPro" id="IPR000835">
    <property type="entry name" value="HTH_MarR-typ"/>
</dbReference>
<dbReference type="AlphaFoldDB" id="A0A4S4C090"/>
<protein>
    <submittedName>
        <fullName evidence="4">MarR family transcriptional regulator</fullName>
    </submittedName>
</protein>
<dbReference type="SMART" id="SM00347">
    <property type="entry name" value="HTH_MARR"/>
    <property type="match status" value="1"/>
</dbReference>
<organism evidence="4 5">
    <name type="scientific">Metabacillus sediminilitoris</name>
    <dbReference type="NCBI Taxonomy" id="2567941"/>
    <lineage>
        <taxon>Bacteria</taxon>
        <taxon>Bacillati</taxon>
        <taxon>Bacillota</taxon>
        <taxon>Bacilli</taxon>
        <taxon>Bacillales</taxon>
        <taxon>Bacillaceae</taxon>
        <taxon>Metabacillus</taxon>
    </lineage>
</organism>
<reference evidence="4 5" key="1">
    <citation type="submission" date="2019-04" db="EMBL/GenBank/DDBJ databases">
        <title>Bacillus sediminilitoris sp. nov., isolated from a tidal flat sediment on the East China Sea.</title>
        <authorList>
            <person name="Wei Y."/>
            <person name="Mao H."/>
            <person name="Fang J."/>
        </authorList>
    </citation>
    <scope>NUCLEOTIDE SEQUENCE [LARGE SCALE GENOMIC DNA]</scope>
    <source>
        <strain evidence="4 5">DSL-17</strain>
    </source>
</reference>
<gene>
    <name evidence="4" type="ORF">E6W99_06785</name>
</gene>
<dbReference type="PROSITE" id="PS50995">
    <property type="entry name" value="HTH_MARR_2"/>
    <property type="match status" value="1"/>
</dbReference>
<dbReference type="PROSITE" id="PS01117">
    <property type="entry name" value="HTH_MARR_1"/>
    <property type="match status" value="1"/>
</dbReference>
<keyword evidence="5" id="KW-1185">Reference proteome</keyword>
<dbReference type="RefSeq" id="WP_136352449.1">
    <property type="nucleotide sequence ID" value="NZ_CP046266.1"/>
</dbReference>
<evidence type="ECO:0000313" key="5">
    <source>
        <dbReference type="Proteomes" id="UP000310334"/>
    </source>
</evidence>
<dbReference type="Pfam" id="PF01047">
    <property type="entry name" value="MarR"/>
    <property type="match status" value="1"/>
</dbReference>
<dbReference type="SUPFAM" id="SSF46785">
    <property type="entry name" value="Winged helix' DNA-binding domain"/>
    <property type="match status" value="1"/>
</dbReference>
<dbReference type="GO" id="GO:0003677">
    <property type="term" value="F:DNA binding"/>
    <property type="evidence" value="ECO:0007669"/>
    <property type="project" value="UniProtKB-KW"/>
</dbReference>
<comment type="caution">
    <text evidence="4">The sequence shown here is derived from an EMBL/GenBank/DDBJ whole genome shotgun (WGS) entry which is preliminary data.</text>
</comment>
<dbReference type="GO" id="GO:0006950">
    <property type="term" value="P:response to stress"/>
    <property type="evidence" value="ECO:0007669"/>
    <property type="project" value="TreeGrafter"/>
</dbReference>
<keyword evidence="3" id="KW-0804">Transcription</keyword>
<keyword evidence="2" id="KW-0238">DNA-binding</keyword>
<evidence type="ECO:0000256" key="1">
    <source>
        <dbReference type="ARBA" id="ARBA00023015"/>
    </source>
</evidence>
<evidence type="ECO:0000256" key="3">
    <source>
        <dbReference type="ARBA" id="ARBA00023163"/>
    </source>
</evidence>
<dbReference type="InterPro" id="IPR036390">
    <property type="entry name" value="WH_DNA-bd_sf"/>
</dbReference>
<evidence type="ECO:0000313" key="4">
    <source>
        <dbReference type="EMBL" id="THF80874.1"/>
    </source>
</evidence>
<dbReference type="Gene3D" id="1.10.10.10">
    <property type="entry name" value="Winged helix-like DNA-binding domain superfamily/Winged helix DNA-binding domain"/>
    <property type="match status" value="1"/>
</dbReference>
<sequence>MANSEELFEVSTKFSMFIKGISHEWNKRGYKLNITQFKLLYKLEKDGPQKVSELAQAIYITPAAVTGVTDQLLAEEYVKKERSSIDRRVVDITITSKGKAAIEEILKDQEKLMHMHFRKLSEEDIQHLKRIFTILNSNI</sequence>
<dbReference type="OrthoDB" id="288929at2"/>